<dbReference type="Pfam" id="PF01852">
    <property type="entry name" value="START"/>
    <property type="match status" value="1"/>
</dbReference>
<accession>A0A6N1NSX4</accession>
<sequence length="198" mass="22863">MQVSDEKLTFLNQLVDDNDWEVVLESEGITTQKKILHGSDIACFRSYGVVNADMDDLMEYVWNTYSSFDSVRSYDLDVSEYGIISNLDQNTRICRQVNSLPWPMWPRETVYLQRSEDCAGASYIYMYSVECNEVPRQDNKYVRAIINISAYVFRPTIDGCMVYRIAHVDPCGLIPVSLVNSYATKTTNMIRHLKSIYN</sequence>
<organism evidence="2">
    <name type="scientific">Tupanvirus soda lake</name>
    <dbReference type="NCBI Taxonomy" id="2126985"/>
    <lineage>
        <taxon>Viruses</taxon>
        <taxon>Varidnaviria</taxon>
        <taxon>Bamfordvirae</taxon>
        <taxon>Nucleocytoviricota</taxon>
        <taxon>Megaviricetes</taxon>
        <taxon>Imitervirales</taxon>
        <taxon>Mimiviridae</taxon>
        <taxon>Megamimivirinae</taxon>
        <taxon>Tupanvirus</taxon>
        <taxon>Tupanvirus salinum</taxon>
    </lineage>
</organism>
<dbReference type="PANTHER" id="PTHR19308">
    <property type="entry name" value="PHOSPHATIDYLCHOLINE TRANSFER PROTEIN"/>
    <property type="match status" value="1"/>
</dbReference>
<dbReference type="EMBL" id="KY523104">
    <property type="protein sequence ID" value="QKU34796.1"/>
    <property type="molecule type" value="Genomic_DNA"/>
</dbReference>
<dbReference type="PROSITE" id="PS50848">
    <property type="entry name" value="START"/>
    <property type="match status" value="1"/>
</dbReference>
<protein>
    <submittedName>
        <fullName evidence="2">START domain containing protein</fullName>
    </submittedName>
</protein>
<reference evidence="2" key="2">
    <citation type="journal article" date="2018" name="Nat. Commun.">
        <title>Tailed giant Tupanvirus possesses the most complete translational apparatus of the known virosphere.</title>
        <authorList>
            <person name="Abrahao J."/>
            <person name="Silva L."/>
            <person name="Silva L.S."/>
            <person name="Khalil J.Y.B."/>
            <person name="Rodrigues R."/>
            <person name="Arantes T."/>
            <person name="Assis F."/>
            <person name="Boratto P."/>
            <person name="Andrade M."/>
            <person name="Kroon E.G."/>
            <person name="Ribeiro B."/>
            <person name="Bergier I."/>
            <person name="Seligmann H."/>
            <person name="Ghigo E."/>
            <person name="Colson P."/>
            <person name="Levasseur A."/>
            <person name="Kroemer G."/>
            <person name="Raoult D."/>
            <person name="La Scola B."/>
        </authorList>
    </citation>
    <scope>NUCLEOTIDE SEQUENCE [LARGE SCALE GENOMIC DNA]</scope>
    <source>
        <strain evidence="2">Soda lake</strain>
    </source>
</reference>
<dbReference type="RefSeq" id="YP_010781445.1">
    <property type="nucleotide sequence ID" value="NC_075039.1"/>
</dbReference>
<dbReference type="CDD" id="cd00177">
    <property type="entry name" value="START"/>
    <property type="match status" value="1"/>
</dbReference>
<dbReference type="SUPFAM" id="SSF55961">
    <property type="entry name" value="Bet v1-like"/>
    <property type="match status" value="1"/>
</dbReference>
<dbReference type="KEGG" id="vg:80518209"/>
<proteinExistence type="predicted"/>
<evidence type="ECO:0000313" key="2">
    <source>
        <dbReference type="EMBL" id="QKU34796.1"/>
    </source>
</evidence>
<evidence type="ECO:0000259" key="1">
    <source>
        <dbReference type="PROSITE" id="PS50848"/>
    </source>
</evidence>
<dbReference type="InterPro" id="IPR002913">
    <property type="entry name" value="START_lipid-bd_dom"/>
</dbReference>
<dbReference type="InterPro" id="IPR051213">
    <property type="entry name" value="START_lipid_transfer"/>
</dbReference>
<dbReference type="PANTHER" id="PTHR19308:SF14">
    <property type="entry name" value="START DOMAIN-CONTAINING PROTEIN"/>
    <property type="match status" value="1"/>
</dbReference>
<dbReference type="GO" id="GO:0008289">
    <property type="term" value="F:lipid binding"/>
    <property type="evidence" value="ECO:0007669"/>
    <property type="project" value="InterPro"/>
</dbReference>
<dbReference type="GeneID" id="80518209"/>
<dbReference type="Gene3D" id="3.30.530.20">
    <property type="match status" value="1"/>
</dbReference>
<dbReference type="SMART" id="SM00234">
    <property type="entry name" value="START"/>
    <property type="match status" value="1"/>
</dbReference>
<reference evidence="2" key="1">
    <citation type="submission" date="2017-01" db="EMBL/GenBank/DDBJ databases">
        <authorList>
            <person name="Assis F.L."/>
            <person name="Abrahao J.S."/>
            <person name="Silva L."/>
            <person name="Khalil J.B."/>
            <person name="Rodrigues R."/>
            <person name="Silva L.S."/>
            <person name="Arantes T."/>
            <person name="Boratto P."/>
            <person name="Andrade M."/>
            <person name="Kroon E.G."/>
            <person name="Ribeiro B."/>
            <person name="Bergier I."/>
            <person name="Seligmann H."/>
            <person name="Ghigo E."/>
            <person name="Colson P."/>
            <person name="Levasseur A."/>
            <person name="Raoult D."/>
            <person name="Scola B.L."/>
        </authorList>
    </citation>
    <scope>NUCLEOTIDE SEQUENCE</scope>
    <source>
        <strain evidence="2">Soda lake</strain>
    </source>
</reference>
<dbReference type="InterPro" id="IPR023393">
    <property type="entry name" value="START-like_dom_sf"/>
</dbReference>
<name>A0A6N1NSX4_9VIRU</name>
<feature type="domain" description="START" evidence="1">
    <location>
        <begin position="16"/>
        <end position="181"/>
    </location>
</feature>